<evidence type="ECO:0000313" key="2">
    <source>
        <dbReference type="Proteomes" id="UP000230768"/>
    </source>
</evidence>
<dbReference type="EMBL" id="PEKP01000008">
    <property type="protein sequence ID" value="PIK27389.1"/>
    <property type="molecule type" value="Genomic_DNA"/>
</dbReference>
<evidence type="ECO:0000313" key="1">
    <source>
        <dbReference type="EMBL" id="PIK27389.1"/>
    </source>
</evidence>
<organism evidence="1 2">
    <name type="scientific">Bacillus pumilus</name>
    <name type="common">Bacillus mesentericus</name>
    <dbReference type="NCBI Taxonomy" id="1408"/>
    <lineage>
        <taxon>Bacteria</taxon>
        <taxon>Bacillati</taxon>
        <taxon>Bacillota</taxon>
        <taxon>Bacilli</taxon>
        <taxon>Bacillales</taxon>
        <taxon>Bacillaceae</taxon>
        <taxon>Bacillus</taxon>
    </lineage>
</organism>
<protein>
    <submittedName>
        <fullName evidence="1">Holliday junction resolvase</fullName>
    </submittedName>
</protein>
<accession>A0A2G8IVD4</accession>
<dbReference type="Proteomes" id="UP000230768">
    <property type="component" value="Unassembled WGS sequence"/>
</dbReference>
<gene>
    <name evidence="1" type="ORF">CTV99_08375</name>
</gene>
<comment type="caution">
    <text evidence="1">The sequence shown here is derived from an EMBL/GenBank/DDBJ whole genome shotgun (WGS) entry which is preliminary data.</text>
</comment>
<proteinExistence type="predicted"/>
<sequence>MVIHFIIETEHLLTKQTFMKRIQAAAKAQCPQKIKGALSLEIRLFDNMPLDIADCQNKRVYAEKGLMRPVHVSIFQPSLQHIQEALRSIADEVPLQIVDLRVSQFYSMRPRVEIILNTVDDGMRSSPKRRQAYE</sequence>
<dbReference type="AlphaFoldDB" id="A0A2G8IVD4"/>
<reference evidence="1 2" key="1">
    <citation type="submission" date="2017-11" db="EMBL/GenBank/DDBJ databases">
        <title>Draft genome sequence of Bacillus pumilus 51_5il from lake Gorkoye (Russia: Novosibirsk region).</title>
        <authorList>
            <person name="Shipova A.A."/>
            <person name="Rozanov A.S."/>
            <person name="Bryanskaya A.V."/>
            <person name="Peltek S.E."/>
        </authorList>
    </citation>
    <scope>NUCLEOTIDE SEQUENCE [LARGE SCALE GENOMIC DNA]</scope>
    <source>
        <strain evidence="1 2">51_5il</strain>
    </source>
</reference>
<name>A0A2G8IVD4_BACPU</name>
<dbReference type="RefSeq" id="WP_099727138.1">
    <property type="nucleotide sequence ID" value="NZ_PEKP01000008.1"/>
</dbReference>